<reference evidence="1" key="1">
    <citation type="submission" date="2022-12" db="EMBL/GenBank/DDBJ databases">
        <title>Jiella pelagia sp. nov., isolated from phosphonate enriched culture of Northwest Pacific surface seawater.</title>
        <authorList>
            <person name="Shin D.Y."/>
            <person name="Hwang C.Y."/>
        </authorList>
    </citation>
    <scope>NUCLEOTIDE SEQUENCE</scope>
    <source>
        <strain evidence="1">HL-NP1</strain>
    </source>
</reference>
<organism evidence="1 2">
    <name type="scientific">Jiella pelagia</name>
    <dbReference type="NCBI Taxonomy" id="2986949"/>
    <lineage>
        <taxon>Bacteria</taxon>
        <taxon>Pseudomonadati</taxon>
        <taxon>Pseudomonadota</taxon>
        <taxon>Alphaproteobacteria</taxon>
        <taxon>Hyphomicrobiales</taxon>
        <taxon>Aurantimonadaceae</taxon>
        <taxon>Jiella</taxon>
    </lineage>
</organism>
<dbReference type="Proteomes" id="UP001164020">
    <property type="component" value="Chromosome"/>
</dbReference>
<sequence>MAIMTSKELQESLDDNAARLAVNGLLKPGHYLPPRLWELLRRRLQDVYRRATGETEAVLAVGSIYEKPTGNLGRENASNAADAATAALRLHVEYERTPTDRGGKAGPKGQAWKRFVDARDAALCAAKDAGDA</sequence>
<name>A0ABY7BTX2_9HYPH</name>
<gene>
    <name evidence="1" type="ORF">OH818_16615</name>
</gene>
<evidence type="ECO:0000313" key="2">
    <source>
        <dbReference type="Proteomes" id="UP001164020"/>
    </source>
</evidence>
<evidence type="ECO:0000313" key="1">
    <source>
        <dbReference type="EMBL" id="WAP67199.1"/>
    </source>
</evidence>
<protein>
    <submittedName>
        <fullName evidence="1">Uncharacterized protein</fullName>
    </submittedName>
</protein>
<accession>A0ABY7BTX2</accession>
<proteinExistence type="predicted"/>
<dbReference type="RefSeq" id="WP_268879650.1">
    <property type="nucleotide sequence ID" value="NZ_CP114029.1"/>
</dbReference>
<keyword evidence="2" id="KW-1185">Reference proteome</keyword>
<dbReference type="EMBL" id="CP114029">
    <property type="protein sequence ID" value="WAP67199.1"/>
    <property type="molecule type" value="Genomic_DNA"/>
</dbReference>